<dbReference type="PANTHER" id="PTHR35790:SF4">
    <property type="entry name" value="HTH-TYPE TRANSCRIPTIONAL REGULATOR PCHR"/>
    <property type="match status" value="1"/>
</dbReference>
<dbReference type="Gene3D" id="1.10.10.10">
    <property type="entry name" value="Winged helix-like DNA-binding domain superfamily/Winged helix DNA-binding domain"/>
    <property type="match status" value="1"/>
</dbReference>
<name>A0A919YS52_9BACL</name>
<dbReference type="Pfam" id="PF01047">
    <property type="entry name" value="MarR"/>
    <property type="match status" value="1"/>
</dbReference>
<dbReference type="RefSeq" id="WP_213516548.1">
    <property type="nucleotide sequence ID" value="NZ_BOSE01000005.1"/>
</dbReference>
<protein>
    <submittedName>
        <fullName evidence="5">HTH-type transcriptional regulator YvmB</fullName>
    </submittedName>
</protein>
<dbReference type="GO" id="GO:0003677">
    <property type="term" value="F:DNA binding"/>
    <property type="evidence" value="ECO:0007669"/>
    <property type="project" value="UniProtKB-KW"/>
</dbReference>
<evidence type="ECO:0000259" key="4">
    <source>
        <dbReference type="PROSITE" id="PS50995"/>
    </source>
</evidence>
<reference evidence="5" key="1">
    <citation type="submission" date="2021-03" db="EMBL/GenBank/DDBJ databases">
        <title>Antimicrobial resistance genes in bacteria isolated from Japanese honey, and their potential for conferring macrolide and lincosamide resistance in the American foulbrood pathogen Paenibacillus larvae.</title>
        <authorList>
            <person name="Okamoto M."/>
            <person name="Kumagai M."/>
            <person name="Kanamori H."/>
            <person name="Takamatsu D."/>
        </authorList>
    </citation>
    <scope>NUCLEOTIDE SEQUENCE</scope>
    <source>
        <strain evidence="5">J40TS1</strain>
    </source>
</reference>
<accession>A0A919YS52</accession>
<proteinExistence type="predicted"/>
<dbReference type="InterPro" id="IPR036388">
    <property type="entry name" value="WH-like_DNA-bd_sf"/>
</dbReference>
<keyword evidence="1" id="KW-0805">Transcription regulation</keyword>
<dbReference type="InterPro" id="IPR000835">
    <property type="entry name" value="HTH_MarR-typ"/>
</dbReference>
<dbReference type="PROSITE" id="PS50995">
    <property type="entry name" value="HTH_MARR_2"/>
    <property type="match status" value="1"/>
</dbReference>
<dbReference type="Proteomes" id="UP000683139">
    <property type="component" value="Unassembled WGS sequence"/>
</dbReference>
<evidence type="ECO:0000256" key="2">
    <source>
        <dbReference type="ARBA" id="ARBA00023125"/>
    </source>
</evidence>
<dbReference type="InterPro" id="IPR036390">
    <property type="entry name" value="WH_DNA-bd_sf"/>
</dbReference>
<evidence type="ECO:0000256" key="3">
    <source>
        <dbReference type="ARBA" id="ARBA00023163"/>
    </source>
</evidence>
<dbReference type="GO" id="GO:0003700">
    <property type="term" value="F:DNA-binding transcription factor activity"/>
    <property type="evidence" value="ECO:0007669"/>
    <property type="project" value="InterPro"/>
</dbReference>
<feature type="domain" description="HTH marR-type" evidence="4">
    <location>
        <begin position="11"/>
        <end position="151"/>
    </location>
</feature>
<dbReference type="EMBL" id="BOSE01000005">
    <property type="protein sequence ID" value="GIP17339.1"/>
    <property type="molecule type" value="Genomic_DNA"/>
</dbReference>
<keyword evidence="6" id="KW-1185">Reference proteome</keyword>
<comment type="caution">
    <text evidence="5">The sequence shown here is derived from an EMBL/GenBank/DDBJ whole genome shotgun (WGS) entry which is preliminary data.</text>
</comment>
<dbReference type="InterPro" id="IPR052067">
    <property type="entry name" value="Metal_resp_HTH_trans_reg"/>
</dbReference>
<evidence type="ECO:0000313" key="6">
    <source>
        <dbReference type="Proteomes" id="UP000683139"/>
    </source>
</evidence>
<dbReference type="AlphaFoldDB" id="A0A919YS52"/>
<keyword evidence="2" id="KW-0238">DNA-binding</keyword>
<dbReference type="SMART" id="SM00347">
    <property type="entry name" value="HTH_MARR"/>
    <property type="match status" value="1"/>
</dbReference>
<dbReference type="PANTHER" id="PTHR35790">
    <property type="entry name" value="HTH-TYPE TRANSCRIPTIONAL REGULATOR PCHR"/>
    <property type="match status" value="1"/>
</dbReference>
<keyword evidence="3" id="KW-0804">Transcription</keyword>
<evidence type="ECO:0000256" key="1">
    <source>
        <dbReference type="ARBA" id="ARBA00023015"/>
    </source>
</evidence>
<sequence length="167" mass="19431">MDKSALLHQLYTQYLHVMHMSERAAELVPQILKQRFSNTELPSLPVNLTAIHVIDCIGRHKSVNGTTLAAHMRLSKAAISKMGSRLMNAGLVTRSQLPHNKKEYFYSLTELGEELYVLHSQLHHEEEQKFLSFLEEWEMEELTVIIRFLQRFGETLEERIRESEELA</sequence>
<dbReference type="SUPFAM" id="SSF46785">
    <property type="entry name" value="Winged helix' DNA-binding domain"/>
    <property type="match status" value="1"/>
</dbReference>
<organism evidence="5 6">
    <name type="scientific">Paenibacillus montaniterrae</name>
    <dbReference type="NCBI Taxonomy" id="429341"/>
    <lineage>
        <taxon>Bacteria</taxon>
        <taxon>Bacillati</taxon>
        <taxon>Bacillota</taxon>
        <taxon>Bacilli</taxon>
        <taxon>Bacillales</taxon>
        <taxon>Paenibacillaceae</taxon>
        <taxon>Paenibacillus</taxon>
    </lineage>
</organism>
<evidence type="ECO:0000313" key="5">
    <source>
        <dbReference type="EMBL" id="GIP17339.1"/>
    </source>
</evidence>
<gene>
    <name evidence="5" type="primary">yvmB</name>
    <name evidence="5" type="ORF">J40TS1_29810</name>
</gene>